<name>A0ABP8EA68_9FLAO</name>
<reference evidence="2" key="1">
    <citation type="journal article" date="2019" name="Int. J. Syst. Evol. Microbiol.">
        <title>The Global Catalogue of Microorganisms (GCM) 10K type strain sequencing project: providing services to taxonomists for standard genome sequencing and annotation.</title>
        <authorList>
            <consortium name="The Broad Institute Genomics Platform"/>
            <consortium name="The Broad Institute Genome Sequencing Center for Infectious Disease"/>
            <person name="Wu L."/>
            <person name="Ma J."/>
        </authorList>
    </citation>
    <scope>NUCLEOTIDE SEQUENCE [LARGE SCALE GENOMIC DNA]</scope>
    <source>
        <strain evidence="2">JCM 17452</strain>
    </source>
</reference>
<proteinExistence type="predicted"/>
<dbReference type="PANTHER" id="PTHR10188">
    <property type="entry name" value="L-ASPARAGINASE"/>
    <property type="match status" value="1"/>
</dbReference>
<comment type="caution">
    <text evidence="1">The sequence shown here is derived from an EMBL/GenBank/DDBJ whole genome shotgun (WGS) entry which is preliminary data.</text>
</comment>
<dbReference type="CDD" id="cd04701">
    <property type="entry name" value="Asparaginase_2"/>
    <property type="match status" value="1"/>
</dbReference>
<dbReference type="InterPro" id="IPR029055">
    <property type="entry name" value="Ntn_hydrolases_N"/>
</dbReference>
<evidence type="ECO:0000313" key="1">
    <source>
        <dbReference type="EMBL" id="GAA4268975.1"/>
    </source>
</evidence>
<dbReference type="SUPFAM" id="SSF56235">
    <property type="entry name" value="N-terminal nucleophile aminohydrolases (Ntn hydrolases)"/>
    <property type="match status" value="1"/>
</dbReference>
<dbReference type="RefSeq" id="WP_139001102.1">
    <property type="nucleotide sequence ID" value="NZ_BAABAV010000001.1"/>
</dbReference>
<keyword evidence="2" id="KW-1185">Reference proteome</keyword>
<protein>
    <submittedName>
        <fullName evidence="1">Isoaspartyl peptidase/L-asparaginase</fullName>
    </submittedName>
</protein>
<dbReference type="InterPro" id="IPR000246">
    <property type="entry name" value="Peptidase_T2"/>
</dbReference>
<dbReference type="PANTHER" id="PTHR10188:SF6">
    <property type="entry name" value="N(4)-(BETA-N-ACETYLGLUCOSAMINYL)-L-ASPARAGINASE"/>
    <property type="match status" value="1"/>
</dbReference>
<sequence>MKKLILLLTLIGFLNACKQSVKKEDAKIFERAPNSFSLVIHGGAGGVTKENHNEQQQKAYSKALQEALDAGYSVLENGGSSLDAVQAAVNIMEDSPLFNAGRGAVFNSEGKQEMDASIMDGKTLNCGAVTGVNHIKNPILAARIVMDSSKHVLLSGKEVESMMAQYGLEMVDSSYFFTDKRYNQLKRIQGKDIIQLDHSSASLFEEGLIDDHKYGTVGAVAIDKNGNIAAGTSTGGMTNKKHGRIGDSPIIGAGNYANNLTCGISATGTGEYFMRTVAAHEVSNLIQYKGLNPNEALHEVLFNQIGKLGGSGGMILIDNKGDIYWDFNSKGMFRGFKKSSGENVVEMFEMSK</sequence>
<dbReference type="EMBL" id="BAABAV010000001">
    <property type="protein sequence ID" value="GAA4268975.1"/>
    <property type="molecule type" value="Genomic_DNA"/>
</dbReference>
<dbReference type="Proteomes" id="UP001500027">
    <property type="component" value="Unassembled WGS sequence"/>
</dbReference>
<accession>A0ABP8EA68</accession>
<dbReference type="Pfam" id="PF01112">
    <property type="entry name" value="Asparaginase_2"/>
    <property type="match status" value="1"/>
</dbReference>
<evidence type="ECO:0000313" key="2">
    <source>
        <dbReference type="Proteomes" id="UP001500027"/>
    </source>
</evidence>
<gene>
    <name evidence="1" type="ORF">GCM10022257_10760</name>
</gene>
<organism evidence="1 2">
    <name type="scientific">Hyunsoonleella aestuarii</name>
    <dbReference type="NCBI Taxonomy" id="912802"/>
    <lineage>
        <taxon>Bacteria</taxon>
        <taxon>Pseudomonadati</taxon>
        <taxon>Bacteroidota</taxon>
        <taxon>Flavobacteriia</taxon>
        <taxon>Flavobacteriales</taxon>
        <taxon>Flavobacteriaceae</taxon>
    </lineage>
</organism>
<dbReference type="Gene3D" id="3.60.20.30">
    <property type="entry name" value="(Glycosyl)asparaginase"/>
    <property type="match status" value="1"/>
</dbReference>